<dbReference type="GO" id="GO:0012505">
    <property type="term" value="C:endomembrane system"/>
    <property type="evidence" value="ECO:0007669"/>
    <property type="project" value="UniProtKB-SubCell"/>
</dbReference>
<feature type="transmembrane region" description="Helical" evidence="7">
    <location>
        <begin position="365"/>
        <end position="382"/>
    </location>
</feature>
<dbReference type="GO" id="GO:0016020">
    <property type="term" value="C:membrane"/>
    <property type="evidence" value="ECO:0007669"/>
    <property type="project" value="TreeGrafter"/>
</dbReference>
<evidence type="ECO:0000256" key="4">
    <source>
        <dbReference type="ARBA" id="ARBA00022692"/>
    </source>
</evidence>
<dbReference type="Gene3D" id="1.20.1250.20">
    <property type="entry name" value="MFS general substrate transporter like domains"/>
    <property type="match status" value="2"/>
</dbReference>
<feature type="transmembrane region" description="Helical" evidence="7">
    <location>
        <begin position="51"/>
        <end position="69"/>
    </location>
</feature>
<feature type="domain" description="Major facilitator superfamily (MFS) profile" evidence="8">
    <location>
        <begin position="8"/>
        <end position="388"/>
    </location>
</feature>
<feature type="transmembrane region" description="Helical" evidence="7">
    <location>
        <begin position="74"/>
        <end position="93"/>
    </location>
</feature>
<dbReference type="InterPro" id="IPR011701">
    <property type="entry name" value="MFS"/>
</dbReference>
<feature type="transmembrane region" description="Helical" evidence="7">
    <location>
        <begin position="99"/>
        <end position="120"/>
    </location>
</feature>
<dbReference type="InterPro" id="IPR051788">
    <property type="entry name" value="MFS_Transporter"/>
</dbReference>
<evidence type="ECO:0000256" key="2">
    <source>
        <dbReference type="ARBA" id="ARBA00008335"/>
    </source>
</evidence>
<protein>
    <recommendedName>
        <fullName evidence="8">Major facilitator superfamily (MFS) profile domain-containing protein</fullName>
    </recommendedName>
</protein>
<dbReference type="GO" id="GO:0022857">
    <property type="term" value="F:transmembrane transporter activity"/>
    <property type="evidence" value="ECO:0007669"/>
    <property type="project" value="InterPro"/>
</dbReference>
<dbReference type="PANTHER" id="PTHR23514:SF3">
    <property type="entry name" value="BYPASS OF STOP CODON PROTEIN 6"/>
    <property type="match status" value="1"/>
</dbReference>
<comment type="similarity">
    <text evidence="2">Belongs to the major facilitator superfamily.</text>
</comment>
<comment type="subcellular location">
    <subcellularLocation>
        <location evidence="1">Endomembrane system</location>
        <topology evidence="1">Multi-pass membrane protein</topology>
    </subcellularLocation>
</comment>
<feature type="transmembrane region" description="Helical" evidence="7">
    <location>
        <begin position="301"/>
        <end position="321"/>
    </location>
</feature>
<dbReference type="PANTHER" id="PTHR23514">
    <property type="entry name" value="BYPASS OF STOP CODON PROTEIN 6"/>
    <property type="match status" value="1"/>
</dbReference>
<feature type="transmembrane region" description="Helical" evidence="7">
    <location>
        <begin position="210"/>
        <end position="236"/>
    </location>
</feature>
<gene>
    <name evidence="9" type="ORF">SDC9_05448</name>
</gene>
<feature type="transmembrane region" description="Helical" evidence="7">
    <location>
        <begin position="277"/>
        <end position="295"/>
    </location>
</feature>
<proteinExistence type="inferred from homology"/>
<evidence type="ECO:0000259" key="8">
    <source>
        <dbReference type="PROSITE" id="PS50850"/>
    </source>
</evidence>
<dbReference type="EMBL" id="VSSQ01000010">
    <property type="protein sequence ID" value="MPL59892.1"/>
    <property type="molecule type" value="Genomic_DNA"/>
</dbReference>
<feature type="transmembrane region" description="Helical" evidence="7">
    <location>
        <begin position="132"/>
        <end position="156"/>
    </location>
</feature>
<accession>A0A644T134</accession>
<dbReference type="InterPro" id="IPR020846">
    <property type="entry name" value="MFS_dom"/>
</dbReference>
<keyword evidence="6 7" id="KW-0472">Membrane</keyword>
<keyword evidence="3" id="KW-0813">Transport</keyword>
<dbReference type="InterPro" id="IPR036259">
    <property type="entry name" value="MFS_trans_sf"/>
</dbReference>
<sequence length="395" mass="41775">MIRNKYMVLGMTFMSLGLLGALISAIGASLPPIQKFFGVDISEVGSVTTYYQLSYAFFCFFGGLLTDFFGKNRVLALGGFLYGICTLALGMFGDFSSTLVLFTVIGIGGGLFFIGANTMIVQLFPDQRGKYLNLLHLCFAVGSVIASLMVSGFVSAGFKWNRVFQILGSLALTVGILFIFTKAGSPSSTPGPGLFKGLLAKYKQMFGNKLFLSVLISNTLAIGAQFGTIYLLVLFLSTVRGLPVPSASLVLAIFFVLQGTGRIIVSSLISKIRITTIVSFLLAFLFVALAGGWITRGLLSVILLALTGLACSGLMPSLIALASHLLPKEVTGLALGILSMLGALGGMGITKLVTRLAGTIGLEKAFLALITLSLAALLYFLATRKTFAAAERHKG</sequence>
<feature type="transmembrane region" description="Helical" evidence="7">
    <location>
        <begin position="333"/>
        <end position="353"/>
    </location>
</feature>
<feature type="transmembrane region" description="Helical" evidence="7">
    <location>
        <begin position="242"/>
        <end position="265"/>
    </location>
</feature>
<evidence type="ECO:0000313" key="9">
    <source>
        <dbReference type="EMBL" id="MPL59892.1"/>
    </source>
</evidence>
<name>A0A644T134_9ZZZZ</name>
<organism evidence="9">
    <name type="scientific">bioreactor metagenome</name>
    <dbReference type="NCBI Taxonomy" id="1076179"/>
    <lineage>
        <taxon>unclassified sequences</taxon>
        <taxon>metagenomes</taxon>
        <taxon>ecological metagenomes</taxon>
    </lineage>
</organism>
<evidence type="ECO:0000256" key="7">
    <source>
        <dbReference type="SAM" id="Phobius"/>
    </source>
</evidence>
<comment type="caution">
    <text evidence="9">The sequence shown here is derived from an EMBL/GenBank/DDBJ whole genome shotgun (WGS) entry which is preliminary data.</text>
</comment>
<keyword evidence="4 7" id="KW-0812">Transmembrane</keyword>
<evidence type="ECO:0000256" key="1">
    <source>
        <dbReference type="ARBA" id="ARBA00004127"/>
    </source>
</evidence>
<keyword evidence="5 7" id="KW-1133">Transmembrane helix</keyword>
<reference evidence="9" key="1">
    <citation type="submission" date="2019-08" db="EMBL/GenBank/DDBJ databases">
        <authorList>
            <person name="Kucharzyk K."/>
            <person name="Murdoch R.W."/>
            <person name="Higgins S."/>
            <person name="Loffler F."/>
        </authorList>
    </citation>
    <scope>NUCLEOTIDE SEQUENCE</scope>
</reference>
<dbReference type="AlphaFoldDB" id="A0A644T134"/>
<feature type="transmembrane region" description="Helical" evidence="7">
    <location>
        <begin position="162"/>
        <end position="180"/>
    </location>
</feature>
<dbReference type="Pfam" id="PF07690">
    <property type="entry name" value="MFS_1"/>
    <property type="match status" value="1"/>
</dbReference>
<evidence type="ECO:0000256" key="5">
    <source>
        <dbReference type="ARBA" id="ARBA00022989"/>
    </source>
</evidence>
<evidence type="ECO:0000256" key="6">
    <source>
        <dbReference type="ARBA" id="ARBA00023136"/>
    </source>
</evidence>
<dbReference type="PROSITE" id="PS50850">
    <property type="entry name" value="MFS"/>
    <property type="match status" value="1"/>
</dbReference>
<evidence type="ECO:0000256" key="3">
    <source>
        <dbReference type="ARBA" id="ARBA00022448"/>
    </source>
</evidence>
<dbReference type="SUPFAM" id="SSF103473">
    <property type="entry name" value="MFS general substrate transporter"/>
    <property type="match status" value="1"/>
</dbReference>